<name>A0AAE1CJF5_9GAST</name>
<evidence type="ECO:0000313" key="1">
    <source>
        <dbReference type="EMBL" id="KAK3697338.1"/>
    </source>
</evidence>
<dbReference type="AlphaFoldDB" id="A0AAE1CJF5"/>
<proteinExistence type="predicted"/>
<protein>
    <submittedName>
        <fullName evidence="1">Uncharacterized protein</fullName>
    </submittedName>
</protein>
<gene>
    <name evidence="1" type="ORF">RRG08_057559</name>
</gene>
<reference evidence="1" key="1">
    <citation type="journal article" date="2023" name="G3 (Bethesda)">
        <title>A reference genome for the long-term kleptoplast-retaining sea slug Elysia crispata morphotype clarki.</title>
        <authorList>
            <person name="Eastman K.E."/>
            <person name="Pendleton A.L."/>
            <person name="Shaikh M.A."/>
            <person name="Suttiyut T."/>
            <person name="Ogas R."/>
            <person name="Tomko P."/>
            <person name="Gavelis G."/>
            <person name="Widhalm J.R."/>
            <person name="Wisecaver J.H."/>
        </authorList>
    </citation>
    <scope>NUCLEOTIDE SEQUENCE</scope>
    <source>
        <strain evidence="1">ECLA1</strain>
    </source>
</reference>
<evidence type="ECO:0000313" key="2">
    <source>
        <dbReference type="Proteomes" id="UP001283361"/>
    </source>
</evidence>
<comment type="caution">
    <text evidence="1">The sequence shown here is derived from an EMBL/GenBank/DDBJ whole genome shotgun (WGS) entry which is preliminary data.</text>
</comment>
<accession>A0AAE1CJF5</accession>
<keyword evidence="2" id="KW-1185">Reference proteome</keyword>
<organism evidence="1 2">
    <name type="scientific">Elysia crispata</name>
    <name type="common">lettuce slug</name>
    <dbReference type="NCBI Taxonomy" id="231223"/>
    <lineage>
        <taxon>Eukaryota</taxon>
        <taxon>Metazoa</taxon>
        <taxon>Spiralia</taxon>
        <taxon>Lophotrochozoa</taxon>
        <taxon>Mollusca</taxon>
        <taxon>Gastropoda</taxon>
        <taxon>Heterobranchia</taxon>
        <taxon>Euthyneura</taxon>
        <taxon>Panpulmonata</taxon>
        <taxon>Sacoglossa</taxon>
        <taxon>Placobranchoidea</taxon>
        <taxon>Plakobranchidae</taxon>
        <taxon>Elysia</taxon>
    </lineage>
</organism>
<dbReference type="EMBL" id="JAWDGP010008013">
    <property type="protein sequence ID" value="KAK3697338.1"/>
    <property type="molecule type" value="Genomic_DNA"/>
</dbReference>
<sequence length="84" mass="9283">MIDNSVLLDQKAGQTIHMAAGCARAREKSVRLLTEIPTEIATRASHARRAINLRDDQNEAIMILLPWISDTGSFHEPMASPEPC</sequence>
<dbReference type="Proteomes" id="UP001283361">
    <property type="component" value="Unassembled WGS sequence"/>
</dbReference>